<evidence type="ECO:0000313" key="15">
    <source>
        <dbReference type="EMBL" id="CAH1103243.1"/>
    </source>
</evidence>
<dbReference type="Gene3D" id="2.60.120.650">
    <property type="entry name" value="Cupin"/>
    <property type="match status" value="1"/>
</dbReference>
<keyword evidence="6" id="KW-0156">Chromatin regulator</keyword>
<evidence type="ECO:0000259" key="14">
    <source>
        <dbReference type="PROSITE" id="PS51184"/>
    </source>
</evidence>
<evidence type="ECO:0000256" key="3">
    <source>
        <dbReference type="ARBA" id="ARBA00022553"/>
    </source>
</evidence>
<dbReference type="InterPro" id="IPR048562">
    <property type="entry name" value="KDM6A_B-like_C-hel"/>
</dbReference>
<evidence type="ECO:0000256" key="10">
    <source>
        <dbReference type="ARBA" id="ARBA00023242"/>
    </source>
</evidence>
<keyword evidence="5" id="KW-0862">Zinc</keyword>
<evidence type="ECO:0000256" key="6">
    <source>
        <dbReference type="ARBA" id="ARBA00022853"/>
    </source>
</evidence>
<accession>A0A9P0CNC3</accession>
<evidence type="ECO:0000256" key="5">
    <source>
        <dbReference type="ARBA" id="ARBA00022833"/>
    </source>
</evidence>
<feature type="repeat" description="TPR" evidence="12">
    <location>
        <begin position="84"/>
        <end position="117"/>
    </location>
</feature>
<dbReference type="Proteomes" id="UP001153636">
    <property type="component" value="Chromosome 14"/>
</dbReference>
<keyword evidence="3" id="KW-0597">Phosphoprotein</keyword>
<dbReference type="GO" id="GO:0000978">
    <property type="term" value="F:RNA polymerase II cis-regulatory region sequence-specific DNA binding"/>
    <property type="evidence" value="ECO:0007669"/>
    <property type="project" value="TreeGrafter"/>
</dbReference>
<dbReference type="PANTHER" id="PTHR14017:SF1">
    <property type="entry name" value="LD02225P"/>
    <property type="match status" value="1"/>
</dbReference>
<comment type="subcellular location">
    <subcellularLocation>
        <location evidence="2">Nucleus</location>
    </subcellularLocation>
</comment>
<evidence type="ECO:0000256" key="11">
    <source>
        <dbReference type="ARBA" id="ARBA00034483"/>
    </source>
</evidence>
<dbReference type="InterPro" id="IPR011990">
    <property type="entry name" value="TPR-like_helical_dom_sf"/>
</dbReference>
<proteinExistence type="inferred from homology"/>
<dbReference type="EMBL" id="OV651826">
    <property type="protein sequence ID" value="CAH1103243.1"/>
    <property type="molecule type" value="Genomic_DNA"/>
</dbReference>
<dbReference type="PROSITE" id="PS50005">
    <property type="entry name" value="TPR"/>
    <property type="match status" value="2"/>
</dbReference>
<dbReference type="GO" id="GO:0031490">
    <property type="term" value="F:chromatin DNA binding"/>
    <property type="evidence" value="ECO:0007669"/>
    <property type="project" value="TreeGrafter"/>
</dbReference>
<dbReference type="OrthoDB" id="418911at2759"/>
<feature type="compositionally biased region" description="Low complexity" evidence="13">
    <location>
        <begin position="445"/>
        <end position="472"/>
    </location>
</feature>
<protein>
    <recommendedName>
        <fullName evidence="14">JmjC domain-containing protein</fullName>
    </recommendedName>
</protein>
<keyword evidence="9" id="KW-0408">Iron</keyword>
<evidence type="ECO:0000313" key="16">
    <source>
        <dbReference type="Proteomes" id="UP001153636"/>
    </source>
</evidence>
<dbReference type="Gene3D" id="1.20.58.1370">
    <property type="match status" value="1"/>
</dbReference>
<dbReference type="SMART" id="SM00028">
    <property type="entry name" value="TPR"/>
    <property type="match status" value="4"/>
</dbReference>
<keyword evidence="10" id="KW-0539">Nucleus</keyword>
<dbReference type="Gene3D" id="2.10.110.20">
    <property type="match status" value="1"/>
</dbReference>
<comment type="similarity">
    <text evidence="11">Belongs to the UTX family.</text>
</comment>
<feature type="domain" description="JmjC" evidence="14">
    <location>
        <begin position="937"/>
        <end position="1100"/>
    </location>
</feature>
<reference evidence="15" key="1">
    <citation type="submission" date="2022-01" db="EMBL/GenBank/DDBJ databases">
        <authorList>
            <person name="King R."/>
        </authorList>
    </citation>
    <scope>NUCLEOTIDE SEQUENCE</scope>
</reference>
<dbReference type="InterPro" id="IPR051630">
    <property type="entry name" value="Corepressor-Demethylase"/>
</dbReference>
<dbReference type="InterPro" id="IPR046941">
    <property type="entry name" value="KDM6_GATAL_sf"/>
</dbReference>
<dbReference type="PANTHER" id="PTHR14017">
    <property type="entry name" value="LYSINE-SPECIFIC DEMETHYLASE"/>
    <property type="match status" value="1"/>
</dbReference>
<gene>
    <name evidence="15" type="ORF">PSYICH_LOCUS4243</name>
</gene>
<dbReference type="Pfam" id="PF02373">
    <property type="entry name" value="JmjC"/>
    <property type="match status" value="1"/>
</dbReference>
<dbReference type="Pfam" id="PF21322">
    <property type="entry name" value="KDM6_C-hel"/>
    <property type="match status" value="1"/>
</dbReference>
<dbReference type="Pfam" id="PF21326">
    <property type="entry name" value="KDM6_GATAL"/>
    <property type="match status" value="1"/>
</dbReference>
<organism evidence="15 16">
    <name type="scientific">Psylliodes chrysocephalus</name>
    <dbReference type="NCBI Taxonomy" id="3402493"/>
    <lineage>
        <taxon>Eukaryota</taxon>
        <taxon>Metazoa</taxon>
        <taxon>Ecdysozoa</taxon>
        <taxon>Arthropoda</taxon>
        <taxon>Hexapoda</taxon>
        <taxon>Insecta</taxon>
        <taxon>Pterygota</taxon>
        <taxon>Neoptera</taxon>
        <taxon>Endopterygota</taxon>
        <taxon>Coleoptera</taxon>
        <taxon>Polyphaga</taxon>
        <taxon>Cucujiformia</taxon>
        <taxon>Chrysomeloidea</taxon>
        <taxon>Chrysomelidae</taxon>
        <taxon>Galerucinae</taxon>
        <taxon>Alticini</taxon>
        <taxon>Psylliodes</taxon>
    </lineage>
</organism>
<dbReference type="PROSITE" id="PS51184">
    <property type="entry name" value="JMJC"/>
    <property type="match status" value="1"/>
</dbReference>
<feature type="region of interest" description="Disordered" evidence="13">
    <location>
        <begin position="638"/>
        <end position="673"/>
    </location>
</feature>
<dbReference type="GO" id="GO:0010468">
    <property type="term" value="P:regulation of gene expression"/>
    <property type="evidence" value="ECO:0007669"/>
    <property type="project" value="TreeGrafter"/>
</dbReference>
<feature type="region of interest" description="Disordered" evidence="13">
    <location>
        <begin position="443"/>
        <end position="502"/>
    </location>
</feature>
<sequence length="1245" mass="141707">MNKPTNVEDPDDITMTAQELHILSELDSRQYGFLLLNQPENASKKALVQKAVKYLQLMVVQARRHQKAKENDSNNQGKNFSIDPKTWVKLGHFHLLLEDYRKALSAYQMFYKTQAENHWQDTSFLYGIGLVYFHFNAFQWAVKAFQQLLYVSPGFQRANEVNVRLGLMFKVTQEYDSAHKHLQLALVDNSPCTATKNTIKFHIAHLFEVQGKVKIAKDRYEVLLKEKNISQSLRADIFRQLGWLYHCQDTLGDKNHRIPLAIHYLQRANEADQFSGQTLYLLGRCYASIGKVHDAFIAYRNSVEKSEGNADTWCSIGVLYQQQNQPMDALQAYICAVQLDKCHSAAWANLGILYENSLQARDAYACYLNSSRGLSNKQTNEGSVNTTKLPKINFPNVGMNPHLTQRINFLQTHLSNAPMPSVTSQRRQLLSIEEAWNLPISAEMSSRQQNSSQPNRSTTSQSFQKNYSSTTPQGPPPPYPSPNGCSNTKRFKTEPDQKPVMNQPAYTLTPQQLQLLNHFQLNASTLNPNQQTLMQQLQHQYRLMQQNQEHNRGMMRTTPPSYNNNQSFDQEMSPTTTAKNDKMVQPSPIVEPRDFLSSTEPHSTDLDENLEEDLKDLLAQKDFSTTLAENLLKQFGSDDIDVKDSTPSSNNSIGNVSNTLSSGPFSPSNITPKQEMAQEVKRKIKSPSEDNILTIKSEPLWEFDSLHTIDKKLSDVEYHTEMDAQTIIKLCKGEVITGNINNSIISDHAPPPAPPEPPAVKLNHQQLLPPTPSVYLDNKKHAFSPQLQEFCLKHPIAVIRGLASALKLDLGLFSTKTLVEANPDHSVEVRTQIQQPSDENWDPQTGKKVWACISHRSHTTIARYAQYQASSFKDSLREEREKAASGLSDSDSKDSTPCGAKRRKVNPTTPPCPSLKNCKEQKTLKFGTNVDLSDERKWRPQLQELMKLPAFARVVSAANMLSHVGHVILGMNTVQLYMKVPGSRTPGHQENNNFCSININIGPGDCEWFAVPDAYWGSICALCEKNQINYLHGSWWPVLEDLYHANIPVYRFLQRPGDLVWVNAGCVHWVQAVGWCNNIAWNVGPLTARQYQLAIERYEWNKLQSFKSIVPMLHLSWNLGRNIKVSDKKLFELIKNCLLRTLLKCCRILEFVKNRGVEVKFHGRGKNEASHYCGQCEVEVFNILFIREQEKRHVVHCMDCARKQSPNLEGFVCLEEYKMQELCDVYNNFVLHTNTNSAHDQFRIT</sequence>
<evidence type="ECO:0000256" key="9">
    <source>
        <dbReference type="ARBA" id="ARBA00023004"/>
    </source>
</evidence>
<keyword evidence="4" id="KW-0479">Metal-binding</keyword>
<evidence type="ECO:0000256" key="7">
    <source>
        <dbReference type="ARBA" id="ARBA00022964"/>
    </source>
</evidence>
<dbReference type="InterPro" id="IPR019734">
    <property type="entry name" value="TPR_rpt"/>
</dbReference>
<evidence type="ECO:0000256" key="1">
    <source>
        <dbReference type="ARBA" id="ARBA00001954"/>
    </source>
</evidence>
<evidence type="ECO:0000256" key="12">
    <source>
        <dbReference type="PROSITE-ProRule" id="PRU00339"/>
    </source>
</evidence>
<feature type="repeat" description="TPR" evidence="12">
    <location>
        <begin position="122"/>
        <end position="155"/>
    </location>
</feature>
<evidence type="ECO:0000256" key="13">
    <source>
        <dbReference type="SAM" id="MobiDB-lite"/>
    </source>
</evidence>
<dbReference type="AlphaFoldDB" id="A0A9P0CNC3"/>
<evidence type="ECO:0000256" key="8">
    <source>
        <dbReference type="ARBA" id="ARBA00023002"/>
    </source>
</evidence>
<keyword evidence="16" id="KW-1185">Reference proteome</keyword>
<dbReference type="GO" id="GO:0044666">
    <property type="term" value="C:MLL3/4 complex"/>
    <property type="evidence" value="ECO:0007669"/>
    <property type="project" value="TreeGrafter"/>
</dbReference>
<evidence type="ECO:0000256" key="4">
    <source>
        <dbReference type="ARBA" id="ARBA00022723"/>
    </source>
</evidence>
<evidence type="ECO:0000256" key="2">
    <source>
        <dbReference type="ARBA" id="ARBA00004123"/>
    </source>
</evidence>
<dbReference type="GO" id="GO:0071558">
    <property type="term" value="F:histone H3K27me2/H3K27me3 demethylase activity"/>
    <property type="evidence" value="ECO:0007669"/>
    <property type="project" value="TreeGrafter"/>
</dbReference>
<keyword evidence="7" id="KW-0223">Dioxygenase</keyword>
<dbReference type="InterPro" id="IPR048560">
    <property type="entry name" value="KDM6A_B-like_GATAL"/>
</dbReference>
<dbReference type="SUPFAM" id="SSF48452">
    <property type="entry name" value="TPR-like"/>
    <property type="match status" value="2"/>
</dbReference>
<dbReference type="FunFam" id="2.10.110.20:FF:000002">
    <property type="entry name" value="lysine-specific demethylase 6A isoform X2"/>
    <property type="match status" value="1"/>
</dbReference>
<keyword evidence="12" id="KW-0802">TPR repeat</keyword>
<dbReference type="SUPFAM" id="SSF51197">
    <property type="entry name" value="Clavaminate synthase-like"/>
    <property type="match status" value="1"/>
</dbReference>
<dbReference type="SMART" id="SM00558">
    <property type="entry name" value="JmjC"/>
    <property type="match status" value="1"/>
</dbReference>
<comment type="cofactor">
    <cofactor evidence="1">
        <name>Fe(2+)</name>
        <dbReference type="ChEBI" id="CHEBI:29033"/>
    </cofactor>
</comment>
<feature type="region of interest" description="Disordered" evidence="13">
    <location>
        <begin position="878"/>
        <end position="916"/>
    </location>
</feature>
<keyword evidence="8" id="KW-0560">Oxidoreductase</keyword>
<dbReference type="FunFam" id="1.20.58.1370:FF:000001">
    <property type="entry name" value="lysine-specific demethylase 6A isoform X2"/>
    <property type="match status" value="1"/>
</dbReference>
<dbReference type="InterPro" id="IPR003347">
    <property type="entry name" value="JmjC_dom"/>
</dbReference>
<dbReference type="Gene3D" id="1.25.40.10">
    <property type="entry name" value="Tetratricopeptide repeat domain"/>
    <property type="match status" value="2"/>
</dbReference>
<dbReference type="GO" id="GO:0046872">
    <property type="term" value="F:metal ion binding"/>
    <property type="evidence" value="ECO:0007669"/>
    <property type="project" value="UniProtKB-KW"/>
</dbReference>
<feature type="compositionally biased region" description="Polar residues" evidence="13">
    <location>
        <begin position="645"/>
        <end position="672"/>
    </location>
</feature>
<name>A0A9P0CNC3_9CUCU</name>